<sequence>MERYRPSRRRSAVPPADRGLDVGTAGVGTPDVHNESRRHPRPHRLPRTRSARRRGRGVCRASSDRSQLSGRSEGSAECCRRTQALLEFFGHGRAGQCPSQSRCLLEEVVPGCEKDPVGFPDRYAVFAPRQARHPAVQVLYWFGVEAGQCAGDVRAGAVAECRQCFGVHDAAVLPHLDRLAEAHRIAAVARVGGRVDADLPEVAAAVLQTGDPFRGRSPDLEGEADVGRRPYGERKPHIAREPSGAQAGAYHDACVLFAADDAEHLHSAAASGMQREDLVGDHRVTQCLGQARDRDTGADGTAVLVKHRGTAVGREQRHAGLKLGAVHGPDRYAADILQNAKSSRNGIAQGDHSILGDQFGAQPVGPLAPDRAALPCELNQAGVVVRVTEYAGLATGLPVAWNAALVDSRRRSAFGQCIGGAESDDAGSYHGHLGNPVHWIASPRVPETPTEQGWGHLSPPRTGG</sequence>
<dbReference type="EMBL" id="FN554889">
    <property type="protein sequence ID" value="CBG75418.1"/>
    <property type="molecule type" value="Genomic_DNA"/>
</dbReference>
<reference evidence="2 3" key="1">
    <citation type="journal article" date="2010" name="Mol. Plant Microbe Interact.">
        <title>Streptomyces scabies 87-22 contains a coronafacic acid-like biosynthetic cluster that contributes to plant-microbe interactions.</title>
        <authorList>
            <person name="Bignell D.R."/>
            <person name="Seipke R.F."/>
            <person name="Huguet-Tapia J.C."/>
            <person name="Chambers A.H."/>
            <person name="Parry R.J."/>
            <person name="Loria R."/>
        </authorList>
    </citation>
    <scope>NUCLEOTIDE SEQUENCE [LARGE SCALE GENOMIC DNA]</scope>
    <source>
        <strain evidence="2 3">87.22</strain>
    </source>
</reference>
<feature type="region of interest" description="Disordered" evidence="1">
    <location>
        <begin position="440"/>
        <end position="464"/>
    </location>
</feature>
<feature type="region of interest" description="Disordered" evidence="1">
    <location>
        <begin position="1"/>
        <end position="73"/>
    </location>
</feature>
<dbReference type="HOGENOM" id="CLU_589141_0_0_11"/>
<feature type="compositionally biased region" description="Basic residues" evidence="1">
    <location>
        <begin position="1"/>
        <end position="11"/>
    </location>
</feature>
<dbReference type="KEGG" id="scb:SCAB_84711"/>
<accession>C9Z032</accession>
<protein>
    <submittedName>
        <fullName evidence="2">Uncharacterized protein</fullName>
    </submittedName>
</protein>
<dbReference type="Proteomes" id="UP000001444">
    <property type="component" value="Chromosome"/>
</dbReference>
<dbReference type="AlphaFoldDB" id="C9Z032"/>
<evidence type="ECO:0000313" key="3">
    <source>
        <dbReference type="Proteomes" id="UP000001444"/>
    </source>
</evidence>
<evidence type="ECO:0000256" key="1">
    <source>
        <dbReference type="SAM" id="MobiDB-lite"/>
    </source>
</evidence>
<keyword evidence="3" id="KW-1185">Reference proteome</keyword>
<proteinExistence type="predicted"/>
<feature type="region of interest" description="Disordered" evidence="1">
    <location>
        <begin position="213"/>
        <end position="237"/>
    </location>
</feature>
<name>C9Z032_STRSW</name>
<gene>
    <name evidence="2" type="ordered locus">SCAB_84711</name>
</gene>
<feature type="compositionally biased region" description="Basic residues" evidence="1">
    <location>
        <begin position="38"/>
        <end position="57"/>
    </location>
</feature>
<organism evidence="2 3">
    <name type="scientific">Streptomyces scabiei (strain 87.22)</name>
    <dbReference type="NCBI Taxonomy" id="680198"/>
    <lineage>
        <taxon>Bacteria</taxon>
        <taxon>Bacillati</taxon>
        <taxon>Actinomycetota</taxon>
        <taxon>Actinomycetes</taxon>
        <taxon>Kitasatosporales</taxon>
        <taxon>Streptomycetaceae</taxon>
        <taxon>Streptomyces</taxon>
    </lineage>
</organism>
<evidence type="ECO:0000313" key="2">
    <source>
        <dbReference type="EMBL" id="CBG75418.1"/>
    </source>
</evidence>